<dbReference type="InterPro" id="IPR006722">
    <property type="entry name" value="Sedlin"/>
</dbReference>
<dbReference type="STRING" id="1684307.A0A316U9T2"/>
<evidence type="ECO:0000256" key="1">
    <source>
        <dbReference type="ARBA" id="ARBA00006626"/>
    </source>
</evidence>
<evidence type="ECO:0000313" key="5">
    <source>
        <dbReference type="Proteomes" id="UP000245942"/>
    </source>
</evidence>
<comment type="similarity">
    <text evidence="1">Belongs to the TRAPP small subunits family. Sedlin subfamily.</text>
</comment>
<dbReference type="PANTHER" id="PTHR12403">
    <property type="entry name" value="TRAFFICKING PROTEIN PARTICLE COMPLEX SUBUNIT 2"/>
    <property type="match status" value="1"/>
</dbReference>
<feature type="region of interest" description="Disordered" evidence="3">
    <location>
        <begin position="165"/>
        <end position="200"/>
    </location>
</feature>
<dbReference type="RefSeq" id="XP_025348758.1">
    <property type="nucleotide sequence ID" value="XM_025490894.1"/>
</dbReference>
<dbReference type="CDD" id="cd14854">
    <property type="entry name" value="TRAPPC2L"/>
    <property type="match status" value="1"/>
</dbReference>
<dbReference type="GeneID" id="37012628"/>
<dbReference type="Pfam" id="PF04628">
    <property type="entry name" value="Sedlin_N"/>
    <property type="match status" value="1"/>
</dbReference>
<dbReference type="InterPro" id="IPR011012">
    <property type="entry name" value="Longin-like_dom_sf"/>
</dbReference>
<accession>A0A316U9T2</accession>
<sequence>MTSSTKIQCIALISSTNSPLYIRSFGPSDKRGEADLRYHFIAHSALDLVEERETAKNVENYFGLLMTMEDLAVYGFQTSTRTKLLIMLTVSDMVVKDLDMITIFRAIHTSYLSHLCNPFHSISPSLLSKNARSAPLPPAEAALPPGRRTIHSPLFERRMEKIAAWNPPSMGGGETGGGGGGATGGRGKQGEIPPPTPSKT</sequence>
<dbReference type="AlphaFoldDB" id="A0A316U9T2"/>
<keyword evidence="5" id="KW-1185">Reference proteome</keyword>
<feature type="compositionally biased region" description="Gly residues" evidence="3">
    <location>
        <begin position="170"/>
        <end position="187"/>
    </location>
</feature>
<dbReference type="Proteomes" id="UP000245942">
    <property type="component" value="Unassembled WGS sequence"/>
</dbReference>
<gene>
    <name evidence="4" type="ORF">BCV69DRAFT_269414</name>
</gene>
<name>A0A316U9T2_9BASI</name>
<dbReference type="GO" id="GO:0005737">
    <property type="term" value="C:cytoplasm"/>
    <property type="evidence" value="ECO:0007669"/>
    <property type="project" value="GOC"/>
</dbReference>
<evidence type="ECO:0000256" key="3">
    <source>
        <dbReference type="SAM" id="MobiDB-lite"/>
    </source>
</evidence>
<protein>
    <recommendedName>
        <fullName evidence="2">Trafficking protein particle complex subunit 2-like protein</fullName>
    </recommendedName>
</protein>
<dbReference type="GO" id="GO:0006888">
    <property type="term" value="P:endoplasmic reticulum to Golgi vesicle-mediated transport"/>
    <property type="evidence" value="ECO:0007669"/>
    <property type="project" value="InterPro"/>
</dbReference>
<organism evidence="4 5">
    <name type="scientific">Pseudomicrostroma glucosiphilum</name>
    <dbReference type="NCBI Taxonomy" id="1684307"/>
    <lineage>
        <taxon>Eukaryota</taxon>
        <taxon>Fungi</taxon>
        <taxon>Dikarya</taxon>
        <taxon>Basidiomycota</taxon>
        <taxon>Ustilaginomycotina</taxon>
        <taxon>Exobasidiomycetes</taxon>
        <taxon>Microstromatales</taxon>
        <taxon>Microstromatales incertae sedis</taxon>
        <taxon>Pseudomicrostroma</taxon>
    </lineage>
</organism>
<proteinExistence type="inferred from homology"/>
<dbReference type="OrthoDB" id="18320at2759"/>
<reference evidence="4 5" key="1">
    <citation type="journal article" date="2018" name="Mol. Biol. Evol.">
        <title>Broad Genomic Sampling Reveals a Smut Pathogenic Ancestry of the Fungal Clade Ustilaginomycotina.</title>
        <authorList>
            <person name="Kijpornyongpan T."/>
            <person name="Mondo S.J."/>
            <person name="Barry K."/>
            <person name="Sandor L."/>
            <person name="Lee J."/>
            <person name="Lipzen A."/>
            <person name="Pangilinan J."/>
            <person name="LaButti K."/>
            <person name="Hainaut M."/>
            <person name="Henrissat B."/>
            <person name="Grigoriev I.V."/>
            <person name="Spatafora J.W."/>
            <person name="Aime M.C."/>
        </authorList>
    </citation>
    <scope>NUCLEOTIDE SEQUENCE [LARGE SCALE GENOMIC DNA]</scope>
    <source>
        <strain evidence="4 5">MCA 4718</strain>
    </source>
</reference>
<dbReference type="SUPFAM" id="SSF64356">
    <property type="entry name" value="SNARE-like"/>
    <property type="match status" value="1"/>
</dbReference>
<dbReference type="Gene3D" id="3.30.450.70">
    <property type="match status" value="1"/>
</dbReference>
<dbReference type="EMBL" id="KZ819325">
    <property type="protein sequence ID" value="PWN21598.1"/>
    <property type="molecule type" value="Genomic_DNA"/>
</dbReference>
<evidence type="ECO:0000313" key="4">
    <source>
        <dbReference type="EMBL" id="PWN21598.1"/>
    </source>
</evidence>
<dbReference type="InterPro" id="IPR044760">
    <property type="entry name" value="TRAPPC2L"/>
</dbReference>
<evidence type="ECO:0000256" key="2">
    <source>
        <dbReference type="ARBA" id="ARBA00024408"/>
    </source>
</evidence>